<dbReference type="InterPro" id="IPR058486">
    <property type="entry name" value="DUF8173"/>
</dbReference>
<feature type="transmembrane region" description="Helical" evidence="1">
    <location>
        <begin position="264"/>
        <end position="297"/>
    </location>
</feature>
<evidence type="ECO:0000313" key="4">
    <source>
        <dbReference type="EMBL" id="OGG67672.1"/>
    </source>
</evidence>
<keyword evidence="1" id="KW-0472">Membrane</keyword>
<evidence type="ECO:0000313" key="5">
    <source>
        <dbReference type="Proteomes" id="UP000177107"/>
    </source>
</evidence>
<comment type="caution">
    <text evidence="4">The sequence shown here is derived from an EMBL/GenBank/DDBJ whole genome shotgun (WGS) entry which is preliminary data.</text>
</comment>
<evidence type="ECO:0000259" key="3">
    <source>
        <dbReference type="Pfam" id="PF26514"/>
    </source>
</evidence>
<feature type="signal peptide" evidence="2">
    <location>
        <begin position="1"/>
        <end position="19"/>
    </location>
</feature>
<feature type="domain" description="DUF8173" evidence="3">
    <location>
        <begin position="220"/>
        <end position="367"/>
    </location>
</feature>
<feature type="chain" id="PRO_5009524057" description="DUF8173 domain-containing protein" evidence="2">
    <location>
        <begin position="20"/>
        <end position="386"/>
    </location>
</feature>
<sequence length="386" mass="39778">MKYLLLAVFLFALPGSAAAAETSFFASGGNLLVNTPTTGNVYAAGGSAAVTTPVPGDLTLFGGSLVVDAPVSGDVLLAGGSLQLTAPVSGDARLVGGSITITEVIGGDLVALGGSVTDLGGKAQRLFIVAGEASLTAGAGGPVTVYGNTVTFGGTFAGDVEVVASGRLTLLPETVIKGELRYRAPQEAVIHESAVVTGGVHYTGASYLPSIEEARAIALASFGIFLFVKVLGVLILAGLAAGVFPAFAERVARRATQISIRRALLMLLLGFGVLVATPVLLILLAITFVGLGLAFVLGLAYLLLIPLAFIYAAIVAGSLIAHFAWKRDELRWSDAVLGMLLLFILWSIPVVGWFIVALATVYLTGVLTLLLYRFAFPRDSLKELEG</sequence>
<protein>
    <recommendedName>
        <fullName evidence="3">DUF8173 domain-containing protein</fullName>
    </recommendedName>
</protein>
<accession>A0A1F6E381</accession>
<proteinExistence type="predicted"/>
<dbReference type="STRING" id="1798499.A3C95_00940"/>
<keyword evidence="2" id="KW-0732">Signal</keyword>
<dbReference type="Pfam" id="PF26514">
    <property type="entry name" value="DUF8173"/>
    <property type="match status" value="1"/>
</dbReference>
<name>A0A1F6E381_9BACT</name>
<reference evidence="4 5" key="1">
    <citation type="journal article" date="2016" name="Nat. Commun.">
        <title>Thousands of microbial genomes shed light on interconnected biogeochemical processes in an aquifer system.</title>
        <authorList>
            <person name="Anantharaman K."/>
            <person name="Brown C.T."/>
            <person name="Hug L.A."/>
            <person name="Sharon I."/>
            <person name="Castelle C.J."/>
            <person name="Probst A.J."/>
            <person name="Thomas B.C."/>
            <person name="Singh A."/>
            <person name="Wilkins M.J."/>
            <person name="Karaoz U."/>
            <person name="Brodie E.L."/>
            <person name="Williams K.H."/>
            <person name="Hubbard S.S."/>
            <person name="Banfield J.F."/>
        </authorList>
    </citation>
    <scope>NUCLEOTIDE SEQUENCE [LARGE SCALE GENOMIC DNA]</scope>
</reference>
<keyword evidence="1" id="KW-1133">Transmembrane helix</keyword>
<gene>
    <name evidence="4" type="ORF">A3C95_00940</name>
</gene>
<dbReference type="Proteomes" id="UP000177107">
    <property type="component" value="Unassembled WGS sequence"/>
</dbReference>
<evidence type="ECO:0000256" key="1">
    <source>
        <dbReference type="SAM" id="Phobius"/>
    </source>
</evidence>
<keyword evidence="1" id="KW-0812">Transmembrane</keyword>
<evidence type="ECO:0000256" key="2">
    <source>
        <dbReference type="SAM" id="SignalP"/>
    </source>
</evidence>
<feature type="transmembrane region" description="Helical" evidence="1">
    <location>
        <begin position="216"/>
        <end position="244"/>
    </location>
</feature>
<dbReference type="AlphaFoldDB" id="A0A1F6E381"/>
<dbReference type="EMBL" id="MFLM01000029">
    <property type="protein sequence ID" value="OGG67672.1"/>
    <property type="molecule type" value="Genomic_DNA"/>
</dbReference>
<organism evidence="4 5">
    <name type="scientific">Candidatus Kaiserbacteria bacterium RIFCSPHIGHO2_02_FULL_56_30</name>
    <dbReference type="NCBI Taxonomy" id="1798499"/>
    <lineage>
        <taxon>Bacteria</taxon>
        <taxon>Candidatus Kaiseribacteriota</taxon>
    </lineage>
</organism>
<feature type="transmembrane region" description="Helical" evidence="1">
    <location>
        <begin position="303"/>
        <end position="325"/>
    </location>
</feature>